<evidence type="ECO:0000313" key="2">
    <source>
        <dbReference type="Proteomes" id="UP000632377"/>
    </source>
</evidence>
<keyword evidence="2" id="KW-1185">Reference proteome</keyword>
<sequence>MEGYKVIFHINESEKRSTVLANVNNLIKDLGRDNVIVEIVANGYAVIDYVLEDNEYNETINKMTSTYKLGVRFIACRNSLVGNKVDEESLLSFVTVVPSGVSELIKKQSEGYAYIKP</sequence>
<evidence type="ECO:0000313" key="1">
    <source>
        <dbReference type="EMBL" id="MBL4938335.1"/>
    </source>
</evidence>
<accession>A0ABS1TGB4</accession>
<protein>
    <submittedName>
        <fullName evidence="1">DsrE family protein</fullName>
    </submittedName>
</protein>
<name>A0ABS1TGB4_9CLOT</name>
<dbReference type="Proteomes" id="UP000632377">
    <property type="component" value="Unassembled WGS sequence"/>
</dbReference>
<dbReference type="InterPro" id="IPR003787">
    <property type="entry name" value="Sulphur_relay_DsrE/F-like"/>
</dbReference>
<organism evidence="1 2">
    <name type="scientific">Clostridium rhizosphaerae</name>
    <dbReference type="NCBI Taxonomy" id="2803861"/>
    <lineage>
        <taxon>Bacteria</taxon>
        <taxon>Bacillati</taxon>
        <taxon>Bacillota</taxon>
        <taxon>Clostridia</taxon>
        <taxon>Eubacteriales</taxon>
        <taxon>Clostridiaceae</taxon>
        <taxon>Clostridium</taxon>
    </lineage>
</organism>
<dbReference type="RefSeq" id="WP_202751058.1">
    <property type="nucleotide sequence ID" value="NZ_JAESWC010000018.1"/>
</dbReference>
<gene>
    <name evidence="1" type="ORF">JK636_21720</name>
</gene>
<dbReference type="EMBL" id="JAESWC010000018">
    <property type="protein sequence ID" value="MBL4938335.1"/>
    <property type="molecule type" value="Genomic_DNA"/>
</dbReference>
<dbReference type="Pfam" id="PF02635">
    <property type="entry name" value="DsrE"/>
    <property type="match status" value="1"/>
</dbReference>
<proteinExistence type="predicted"/>
<dbReference type="PANTHER" id="PTHR37691:SF1">
    <property type="entry name" value="BLR3518 PROTEIN"/>
    <property type="match status" value="1"/>
</dbReference>
<dbReference type="InterPro" id="IPR027396">
    <property type="entry name" value="DsrEFH-like"/>
</dbReference>
<dbReference type="Gene3D" id="3.40.1260.10">
    <property type="entry name" value="DsrEFH-like"/>
    <property type="match status" value="1"/>
</dbReference>
<dbReference type="PANTHER" id="PTHR37691">
    <property type="entry name" value="BLR3518 PROTEIN"/>
    <property type="match status" value="1"/>
</dbReference>
<dbReference type="SUPFAM" id="SSF75169">
    <property type="entry name" value="DsrEFH-like"/>
    <property type="match status" value="1"/>
</dbReference>
<comment type="caution">
    <text evidence="1">The sequence shown here is derived from an EMBL/GenBank/DDBJ whole genome shotgun (WGS) entry which is preliminary data.</text>
</comment>
<reference evidence="1 2" key="1">
    <citation type="submission" date="2021-01" db="EMBL/GenBank/DDBJ databases">
        <title>Genome public.</title>
        <authorList>
            <person name="Liu C."/>
            <person name="Sun Q."/>
        </authorList>
    </citation>
    <scope>NUCLEOTIDE SEQUENCE [LARGE SCALE GENOMIC DNA]</scope>
    <source>
        <strain evidence="1 2">YIM B02515</strain>
    </source>
</reference>